<evidence type="ECO:0000313" key="4">
    <source>
        <dbReference type="Proteomes" id="UP000318704"/>
    </source>
</evidence>
<dbReference type="AlphaFoldDB" id="A0A517VQ13"/>
<keyword evidence="2" id="KW-1133">Transmembrane helix</keyword>
<sequence length="696" mass="76654">MASIAVPCPQCKKRLKLRDESLLGKKARCPNCKHAFVLKLPTASSNNKESAPVPNHVEQKEVVTTAPPRPQAPLEKPVQPESVVSEQQQVQIELAQPAKPVVGTSVKWVPDDPADTPQPVNVAPAVTQPNSVPLPDVSSNAAPSVEPAAPVINTGITDSGVPNIQLESTEHAGVERLRELRRKNAKRRNISILIGLGLVILIGVGGYFAWPQVEQSLTAKPVAPPPKPVPQTLKPAVALANQTQEQIPSPTSGEPVRLLYVPAGTQILIHLRPAELWEQGSQGEEFRACLGPVGVWAEQKMKEICLKEAAQISEVTFCLILGTPGAPPEYAAVVRLVEPVKRSELITQFDGQRLDDYSFPVYAGDKHSYMIVDDKTYVIGPPGEISAVEMAESREYDSSTTPGIESILKQTDRDRHFTVVFDPDEVRRQQDVLFPENVHPFLNELLDWIGEDVETIAWSMHLGPKEYYSEFTFRNTTMIRPGKLATNLKDRFNELPHDMLAGVEKMNPGTVGSRKVIGRFPAMLKALSLATQQQSGERYAQLISTLPERAAPNLALASLLTWDESTRTDFSQKAKPKPTAGPKLPDLIVDRLKQKIEIDFRRTPLQEAFAYIAEETKTNIVLNGEALKLVGYTKNMPQTMNLGMVSGLDAIQAIFNVKDQDQLCLIIDEKNKTASITSKPFAKQNNLTPFVFPPKK</sequence>
<feature type="transmembrane region" description="Helical" evidence="2">
    <location>
        <begin position="190"/>
        <end position="210"/>
    </location>
</feature>
<proteinExistence type="predicted"/>
<dbReference type="RefSeq" id="WP_144980972.1">
    <property type="nucleotide sequence ID" value="NZ_CP037920.1"/>
</dbReference>
<dbReference type="Proteomes" id="UP000318704">
    <property type="component" value="Chromosome"/>
</dbReference>
<keyword evidence="2" id="KW-0812">Transmembrane</keyword>
<name>A0A517VQ13_9PLAN</name>
<reference evidence="3 4" key="1">
    <citation type="submission" date="2019-03" db="EMBL/GenBank/DDBJ databases">
        <title>Deep-cultivation of Planctomycetes and their phenomic and genomic characterization uncovers novel biology.</title>
        <authorList>
            <person name="Wiegand S."/>
            <person name="Jogler M."/>
            <person name="Boedeker C."/>
            <person name="Pinto D."/>
            <person name="Vollmers J."/>
            <person name="Rivas-Marin E."/>
            <person name="Kohn T."/>
            <person name="Peeters S.H."/>
            <person name="Heuer A."/>
            <person name="Rast P."/>
            <person name="Oberbeckmann S."/>
            <person name="Bunk B."/>
            <person name="Jeske O."/>
            <person name="Meyerdierks A."/>
            <person name="Storesund J.E."/>
            <person name="Kallscheuer N."/>
            <person name="Luecker S."/>
            <person name="Lage O.M."/>
            <person name="Pohl T."/>
            <person name="Merkel B.J."/>
            <person name="Hornburger P."/>
            <person name="Mueller R.-W."/>
            <person name="Bruemmer F."/>
            <person name="Labrenz M."/>
            <person name="Spormann A.M."/>
            <person name="Op den Camp H."/>
            <person name="Overmann J."/>
            <person name="Amann R."/>
            <person name="Jetten M.S.M."/>
            <person name="Mascher T."/>
            <person name="Medema M.H."/>
            <person name="Devos D.P."/>
            <person name="Kaster A.-K."/>
            <person name="Ovreas L."/>
            <person name="Rohde M."/>
            <person name="Galperin M.Y."/>
            <person name="Jogler C."/>
        </authorList>
    </citation>
    <scope>NUCLEOTIDE SEQUENCE [LARGE SCALE GENOMIC DNA]</scope>
    <source>
        <strain evidence="3 4">V144</strain>
    </source>
</reference>
<keyword evidence="2" id="KW-0472">Membrane</keyword>
<evidence type="ECO:0008006" key="5">
    <source>
        <dbReference type="Google" id="ProtNLM"/>
    </source>
</evidence>
<protein>
    <recommendedName>
        <fullName evidence="5">Zinc finger/thioredoxin putative domain-containing protein</fullName>
    </recommendedName>
</protein>
<evidence type="ECO:0000256" key="1">
    <source>
        <dbReference type="SAM" id="MobiDB-lite"/>
    </source>
</evidence>
<organism evidence="3 4">
    <name type="scientific">Gimesia aquarii</name>
    <dbReference type="NCBI Taxonomy" id="2527964"/>
    <lineage>
        <taxon>Bacteria</taxon>
        <taxon>Pseudomonadati</taxon>
        <taxon>Planctomycetota</taxon>
        <taxon>Planctomycetia</taxon>
        <taxon>Planctomycetales</taxon>
        <taxon>Planctomycetaceae</taxon>
        <taxon>Gimesia</taxon>
    </lineage>
</organism>
<feature type="region of interest" description="Disordered" evidence="1">
    <location>
        <begin position="44"/>
        <end position="78"/>
    </location>
</feature>
<dbReference type="EMBL" id="CP037920">
    <property type="protein sequence ID" value="QDT95105.1"/>
    <property type="molecule type" value="Genomic_DNA"/>
</dbReference>
<dbReference type="KEGG" id="gaw:V144x_05440"/>
<gene>
    <name evidence="3" type="ORF">V144x_05440</name>
</gene>
<evidence type="ECO:0000256" key="2">
    <source>
        <dbReference type="SAM" id="Phobius"/>
    </source>
</evidence>
<evidence type="ECO:0000313" key="3">
    <source>
        <dbReference type="EMBL" id="QDT95105.1"/>
    </source>
</evidence>
<accession>A0A517VQ13</accession>